<evidence type="ECO:0000313" key="2">
    <source>
        <dbReference type="Proteomes" id="UP000323067"/>
    </source>
</evidence>
<gene>
    <name evidence="1" type="ORF">A9K55_000721</name>
</gene>
<dbReference type="Proteomes" id="UP000323067">
    <property type="component" value="Chromosome ii"/>
</dbReference>
<dbReference type="VEuPathDB" id="FungiDB:CCM_04636"/>
<protein>
    <submittedName>
        <fullName evidence="1">U-box domain-containing</fullName>
    </submittedName>
</protein>
<dbReference type="EMBL" id="CP023327">
    <property type="protein sequence ID" value="ATY66790.1"/>
    <property type="molecule type" value="Genomic_DNA"/>
</dbReference>
<dbReference type="OrthoDB" id="5304511at2759"/>
<organism evidence="1 2">
    <name type="scientific">Cordyceps militaris</name>
    <name type="common">Caterpillar fungus</name>
    <name type="synonym">Clavaria militaris</name>
    <dbReference type="NCBI Taxonomy" id="73501"/>
    <lineage>
        <taxon>Eukaryota</taxon>
        <taxon>Fungi</taxon>
        <taxon>Dikarya</taxon>
        <taxon>Ascomycota</taxon>
        <taxon>Pezizomycotina</taxon>
        <taxon>Sordariomycetes</taxon>
        <taxon>Hypocreomycetidae</taxon>
        <taxon>Hypocreales</taxon>
        <taxon>Cordycipitaceae</taxon>
        <taxon>Cordyceps</taxon>
    </lineage>
</organism>
<reference evidence="1 2" key="1">
    <citation type="journal article" date="2017" name="BMC Genomics">
        <title>Chromosome level assembly and secondary metabolite potential of the parasitic fungus Cordyceps militaris.</title>
        <authorList>
            <person name="Kramer G.J."/>
            <person name="Nodwell J.R."/>
        </authorList>
    </citation>
    <scope>NUCLEOTIDE SEQUENCE [LARGE SCALE GENOMIC DNA]</scope>
    <source>
        <strain evidence="1 2">ATCC 34164</strain>
    </source>
</reference>
<accession>A0A2H4SUK4</accession>
<proteinExistence type="predicted"/>
<dbReference type="AlphaFoldDB" id="A0A2H4SUK4"/>
<sequence>MAPNIFSKLPKELISLIFKAMDSTKDLLNLILASRHCQKIFAEAPNIVLLRRLKSAVPPLLWSEFCAANFVLSNFHPVTDPNLLDADEENMDAFLERYFGPPDAAFELPRSMESVAAAHKLHCAISSSIVDLTQKMALEAHRLCGSIDDDSDDSDQESQTEGGLCDEASLENKFSETEQVRLYRAFLRFEIYARLFRPAHRDREVQDYQGETQFRKFLSHFAPWEVEEITTVHQYLADTVESSLEEMDRDFEAEVRRLAAKAAREKAMRQTPAPAYAWTNFAQMDATPLVQFSNEHRWVSIGLVSSITASGIVYLSAFARSDKTARFTCLRRRNDTWGPFLTDALPSHYVGGKPVFGFSTTPPRRRFVPFNPFREVPAPVGPPDGSPESPTAPNQGYVCHMGRAGGYLQVADLKWAQLRQLGCVFWDAARLGTGVLREAICEVERGNYVPRVAAFPRMGRAPESAINHIRLPVGDYWRLEQEFGALRTV</sequence>
<evidence type="ECO:0000313" key="1">
    <source>
        <dbReference type="EMBL" id="ATY66790.1"/>
    </source>
</evidence>
<name>A0A2H4SUK4_CORMI</name>
<dbReference type="VEuPathDB" id="FungiDB:A9K55_000721"/>